<dbReference type="InterPro" id="IPR037401">
    <property type="entry name" value="SnoaL-like"/>
</dbReference>
<accession>A0A679GMT7</accession>
<dbReference type="AlphaFoldDB" id="A0A679GMT7"/>
<reference evidence="2 3" key="1">
    <citation type="journal article" date="2020" name="Microbiol. Resour. Announc.">
        <title>Complete genome sequence of Pseudomonas otitidis strain MrB4, isolated from Lake Biwa in Japan.</title>
        <authorList>
            <person name="Miyazaki K."/>
            <person name="Hase E."/>
            <person name="Maruya T."/>
        </authorList>
    </citation>
    <scope>NUCLEOTIDE SEQUENCE [LARGE SCALE GENOMIC DNA]</scope>
    <source>
        <strain evidence="2 3">MrB4</strain>
    </source>
</reference>
<dbReference type="Pfam" id="PF12680">
    <property type="entry name" value="SnoaL_2"/>
    <property type="match status" value="1"/>
</dbReference>
<dbReference type="EMBL" id="AP022642">
    <property type="protein sequence ID" value="BCA30772.1"/>
    <property type="molecule type" value="Genomic_DNA"/>
</dbReference>
<protein>
    <submittedName>
        <fullName evidence="2">Transcriptional regulator</fullName>
    </submittedName>
</protein>
<dbReference type="RefSeq" id="WP_172434645.1">
    <property type="nucleotide sequence ID" value="NZ_AP022642.1"/>
</dbReference>
<evidence type="ECO:0000313" key="3">
    <source>
        <dbReference type="Proteomes" id="UP000501237"/>
    </source>
</evidence>
<feature type="domain" description="SnoaL-like" evidence="1">
    <location>
        <begin position="12"/>
        <end position="112"/>
    </location>
</feature>
<proteinExistence type="predicted"/>
<organism evidence="2 3">
    <name type="scientific">Metapseudomonas otitidis</name>
    <dbReference type="NCBI Taxonomy" id="319939"/>
    <lineage>
        <taxon>Bacteria</taxon>
        <taxon>Pseudomonadati</taxon>
        <taxon>Pseudomonadota</taxon>
        <taxon>Gammaproteobacteria</taxon>
        <taxon>Pseudomonadales</taxon>
        <taxon>Pseudomonadaceae</taxon>
        <taxon>Metapseudomonas</taxon>
    </lineage>
</organism>
<dbReference type="GeneID" id="57399967"/>
<dbReference type="Proteomes" id="UP000501237">
    <property type="component" value="Chromosome"/>
</dbReference>
<dbReference type="KEGG" id="poj:PtoMrB4_47490"/>
<dbReference type="Gene3D" id="3.10.450.50">
    <property type="match status" value="1"/>
</dbReference>
<name>A0A679GMT7_9GAMM</name>
<evidence type="ECO:0000259" key="1">
    <source>
        <dbReference type="Pfam" id="PF12680"/>
    </source>
</evidence>
<sequence>MDAFLPRFAEDFAAIGRDSLDRLGQLYSDDVVFQDPLHRIEGLAALRRYFAELYENVEALAFQFHGHDSVGEGEGYLRWTMRYRHPRLAGGREISVEGCSHLRWRDGRVYHHRDYFDAGALLYEHLPLMGRVIHWLKGRLA</sequence>
<dbReference type="InterPro" id="IPR032710">
    <property type="entry name" value="NTF2-like_dom_sf"/>
</dbReference>
<evidence type="ECO:0000313" key="2">
    <source>
        <dbReference type="EMBL" id="BCA30772.1"/>
    </source>
</evidence>
<gene>
    <name evidence="2" type="ORF">PtoMrB4_47490</name>
</gene>
<dbReference type="SUPFAM" id="SSF54427">
    <property type="entry name" value="NTF2-like"/>
    <property type="match status" value="1"/>
</dbReference>